<gene>
    <name evidence="2" type="ORF">WMW72_02535</name>
</gene>
<feature type="transmembrane region" description="Helical" evidence="1">
    <location>
        <begin position="39"/>
        <end position="61"/>
    </location>
</feature>
<protein>
    <recommendedName>
        <fullName evidence="4">DUF2269 family protein</fullName>
    </recommendedName>
</protein>
<keyword evidence="1" id="KW-0472">Membrane</keyword>
<evidence type="ECO:0008006" key="4">
    <source>
        <dbReference type="Google" id="ProtNLM"/>
    </source>
</evidence>
<sequence>MWGVLLYLHVLSAILMGIYLVLPFLVGRVDKLQSGASKVGFLSVLFTTNRVGQFALILAFLTGGYMVGKGSYTVVWMILAVVLFLALAALTGIMGKRMRLAVGEPSGNSVAAQLGSIKTLALINGIVFFLIITLMKFPTLFG</sequence>
<evidence type="ECO:0000256" key="1">
    <source>
        <dbReference type="SAM" id="Phobius"/>
    </source>
</evidence>
<reference evidence="2 3" key="1">
    <citation type="submission" date="2024-04" db="EMBL/GenBank/DDBJ databases">
        <title>draft genome sequnece of Paenibacillus filicis.</title>
        <authorList>
            <person name="Kim D.-U."/>
        </authorList>
    </citation>
    <scope>NUCLEOTIDE SEQUENCE [LARGE SCALE GENOMIC DNA]</scope>
    <source>
        <strain evidence="2 3">KACC14197</strain>
    </source>
</reference>
<proteinExistence type="predicted"/>
<dbReference type="RefSeq" id="WP_341413826.1">
    <property type="nucleotide sequence ID" value="NZ_JBBPCC010000001.1"/>
</dbReference>
<organism evidence="2 3">
    <name type="scientific">Paenibacillus filicis</name>
    <dbReference type="NCBI Taxonomy" id="669464"/>
    <lineage>
        <taxon>Bacteria</taxon>
        <taxon>Bacillati</taxon>
        <taxon>Bacillota</taxon>
        <taxon>Bacilli</taxon>
        <taxon>Bacillales</taxon>
        <taxon>Paenibacillaceae</taxon>
        <taxon>Paenibacillus</taxon>
    </lineage>
</organism>
<name>A0ABU9DD60_9BACL</name>
<evidence type="ECO:0000313" key="3">
    <source>
        <dbReference type="Proteomes" id="UP001469365"/>
    </source>
</evidence>
<comment type="caution">
    <text evidence="2">The sequence shown here is derived from an EMBL/GenBank/DDBJ whole genome shotgun (WGS) entry which is preliminary data.</text>
</comment>
<accession>A0ABU9DD60</accession>
<feature type="transmembrane region" description="Helical" evidence="1">
    <location>
        <begin position="73"/>
        <end position="94"/>
    </location>
</feature>
<evidence type="ECO:0000313" key="2">
    <source>
        <dbReference type="EMBL" id="MEK8126776.1"/>
    </source>
</evidence>
<keyword evidence="1" id="KW-1133">Transmembrane helix</keyword>
<feature type="transmembrane region" description="Helical" evidence="1">
    <location>
        <begin position="115"/>
        <end position="135"/>
    </location>
</feature>
<keyword evidence="3" id="KW-1185">Reference proteome</keyword>
<dbReference type="Proteomes" id="UP001469365">
    <property type="component" value="Unassembled WGS sequence"/>
</dbReference>
<keyword evidence="1" id="KW-0812">Transmembrane</keyword>
<feature type="transmembrane region" description="Helical" evidence="1">
    <location>
        <begin position="6"/>
        <end position="27"/>
    </location>
</feature>
<dbReference type="EMBL" id="JBBPCC010000001">
    <property type="protein sequence ID" value="MEK8126776.1"/>
    <property type="molecule type" value="Genomic_DNA"/>
</dbReference>